<sequence length="354" mass="37852">MTHTNRWLSEEHSSLSGASLGKIISTGLLLGVVHVLTGPDHLSALAAMTTGSSWRAFALGIRWGCGHSIGLIFMALIFFAAGQTLDLDQVGRYLNYAVGFFMIVLGLWTAFHERRKYRAQLKEGVPPSLVGEIEEGQIQSSPVSQRNSSATPTNLVELMPLSQQRLSSICSDAPPHVSIVSAKECTGVETSASPSTSFQALKQEEGSLLASAQWSQAEDITEGGTVTSSSFHPRNWMCCQCVDFEKPTTQKIMALIIGIIHGFAGPGGILGVLPAVVLNDWTKSISYLASFCVASIFIMGVFAALYGEVTGRLGGNSLVVQFRIGMFSSFFSFIVGVAWVALQASGQMSAVFGE</sequence>
<dbReference type="PANTHER" id="PTHR33876:SF4">
    <property type="entry name" value="CHLOROPLAST PROTEIN FOR GROWTH AND FERTILITY 2"/>
    <property type="match status" value="1"/>
</dbReference>
<reference evidence="2" key="1">
    <citation type="submission" date="2024-01" db="EMBL/GenBank/DDBJ databases">
        <authorList>
            <person name="Webb A."/>
        </authorList>
    </citation>
    <scope>NUCLEOTIDE SEQUENCE</scope>
    <source>
        <strain evidence="2">Pm1</strain>
    </source>
</reference>
<name>A0AAV1TDI7_9STRA</name>
<feature type="transmembrane region" description="Helical" evidence="1">
    <location>
        <begin position="285"/>
        <end position="306"/>
    </location>
</feature>
<keyword evidence="1" id="KW-0472">Membrane</keyword>
<dbReference type="Proteomes" id="UP001162060">
    <property type="component" value="Unassembled WGS sequence"/>
</dbReference>
<organism evidence="2 3">
    <name type="scientific">Peronospora matthiolae</name>
    <dbReference type="NCBI Taxonomy" id="2874970"/>
    <lineage>
        <taxon>Eukaryota</taxon>
        <taxon>Sar</taxon>
        <taxon>Stramenopiles</taxon>
        <taxon>Oomycota</taxon>
        <taxon>Peronosporomycetes</taxon>
        <taxon>Peronosporales</taxon>
        <taxon>Peronosporaceae</taxon>
        <taxon>Peronospora</taxon>
    </lineage>
</organism>
<dbReference type="InterPro" id="IPR052776">
    <property type="entry name" value="Chloro_ReproSupport/MetalTrans"/>
</dbReference>
<feature type="transmembrane region" description="Helical" evidence="1">
    <location>
        <begin position="59"/>
        <end position="81"/>
    </location>
</feature>
<feature type="transmembrane region" description="Helical" evidence="1">
    <location>
        <begin position="318"/>
        <end position="342"/>
    </location>
</feature>
<accession>A0AAV1TDI7</accession>
<evidence type="ECO:0000313" key="2">
    <source>
        <dbReference type="EMBL" id="CAK7913544.1"/>
    </source>
</evidence>
<evidence type="ECO:0000313" key="3">
    <source>
        <dbReference type="Proteomes" id="UP001162060"/>
    </source>
</evidence>
<dbReference type="EMBL" id="CAKLBY020000039">
    <property type="protein sequence ID" value="CAK7913544.1"/>
    <property type="molecule type" value="Genomic_DNA"/>
</dbReference>
<dbReference type="AlphaFoldDB" id="A0AAV1TDI7"/>
<evidence type="ECO:0008006" key="4">
    <source>
        <dbReference type="Google" id="ProtNLM"/>
    </source>
</evidence>
<feature type="transmembrane region" description="Helical" evidence="1">
    <location>
        <begin position="20"/>
        <end position="38"/>
    </location>
</feature>
<feature type="transmembrane region" description="Helical" evidence="1">
    <location>
        <begin position="252"/>
        <end position="273"/>
    </location>
</feature>
<keyword evidence="1" id="KW-0812">Transmembrane</keyword>
<evidence type="ECO:0000256" key="1">
    <source>
        <dbReference type="SAM" id="Phobius"/>
    </source>
</evidence>
<comment type="caution">
    <text evidence="2">The sequence shown here is derived from an EMBL/GenBank/DDBJ whole genome shotgun (WGS) entry which is preliminary data.</text>
</comment>
<keyword evidence="1" id="KW-1133">Transmembrane helix</keyword>
<protein>
    <recommendedName>
        <fullName evidence="4">Urease accessory protein UreH-like transmembrane domain-containing protein</fullName>
    </recommendedName>
</protein>
<proteinExistence type="predicted"/>
<gene>
    <name evidence="2" type="ORF">PM001_LOCUS4781</name>
</gene>
<dbReference type="PANTHER" id="PTHR33876">
    <property type="entry name" value="UNNAMED PRODUCT"/>
    <property type="match status" value="1"/>
</dbReference>
<feature type="transmembrane region" description="Helical" evidence="1">
    <location>
        <begin position="93"/>
        <end position="111"/>
    </location>
</feature>